<gene>
    <name evidence="3" type="ORF">GCM10009827_021630</name>
</gene>
<feature type="transmembrane region" description="Helical" evidence="2">
    <location>
        <begin position="99"/>
        <end position="122"/>
    </location>
</feature>
<organism evidence="3 4">
    <name type="scientific">Dactylosporangium maewongense</name>
    <dbReference type="NCBI Taxonomy" id="634393"/>
    <lineage>
        <taxon>Bacteria</taxon>
        <taxon>Bacillati</taxon>
        <taxon>Actinomycetota</taxon>
        <taxon>Actinomycetes</taxon>
        <taxon>Micromonosporales</taxon>
        <taxon>Micromonosporaceae</taxon>
        <taxon>Dactylosporangium</taxon>
    </lineage>
</organism>
<evidence type="ECO:0000313" key="3">
    <source>
        <dbReference type="EMBL" id="GAA1507199.1"/>
    </source>
</evidence>
<feature type="transmembrane region" description="Helical" evidence="2">
    <location>
        <begin position="25"/>
        <end position="42"/>
    </location>
</feature>
<keyword evidence="2" id="KW-0472">Membrane</keyword>
<feature type="transmembrane region" description="Helical" evidence="2">
    <location>
        <begin position="167"/>
        <end position="186"/>
    </location>
</feature>
<proteinExistence type="predicted"/>
<keyword evidence="2" id="KW-0812">Transmembrane</keyword>
<dbReference type="EMBL" id="BAAAQD010000003">
    <property type="protein sequence ID" value="GAA1507199.1"/>
    <property type="molecule type" value="Genomic_DNA"/>
</dbReference>
<sequence length="216" mass="21503">MAAGLAIVSVPAAMTVTLTADNLAALLRLATACAAVGLAFLYDDPAKPTTATAPAPAWHGVAIRTAIGSAVLAAWWAAALAVTLAGAQDGTGDLLPLRALTLEAAAIGALGPAAAVLAWRLAPRGVASPTAAPAVLVALAALAFAPRSAAFFVSVDGPDWTGAHQRLAAVLAAACLTTVVAAVPFLPRRSFTWSGSGATQASDQPAAPMRRGRGRR</sequence>
<evidence type="ECO:0000313" key="4">
    <source>
        <dbReference type="Proteomes" id="UP001501470"/>
    </source>
</evidence>
<feature type="region of interest" description="Disordered" evidence="1">
    <location>
        <begin position="193"/>
        <end position="216"/>
    </location>
</feature>
<keyword evidence="2" id="KW-1133">Transmembrane helix</keyword>
<protein>
    <submittedName>
        <fullName evidence="3">Uncharacterized protein</fullName>
    </submittedName>
</protein>
<comment type="caution">
    <text evidence="3">The sequence shown here is derived from an EMBL/GenBank/DDBJ whole genome shotgun (WGS) entry which is preliminary data.</text>
</comment>
<keyword evidence="4" id="KW-1185">Reference proteome</keyword>
<feature type="transmembrane region" description="Helical" evidence="2">
    <location>
        <begin position="134"/>
        <end position="155"/>
    </location>
</feature>
<accession>A0ABN1ZYA1</accession>
<evidence type="ECO:0000256" key="1">
    <source>
        <dbReference type="SAM" id="MobiDB-lite"/>
    </source>
</evidence>
<evidence type="ECO:0000256" key="2">
    <source>
        <dbReference type="SAM" id="Phobius"/>
    </source>
</evidence>
<name>A0ABN1ZYA1_9ACTN</name>
<feature type="transmembrane region" description="Helical" evidence="2">
    <location>
        <begin position="63"/>
        <end position="87"/>
    </location>
</feature>
<reference evidence="3 4" key="1">
    <citation type="journal article" date="2019" name="Int. J. Syst. Evol. Microbiol.">
        <title>The Global Catalogue of Microorganisms (GCM) 10K type strain sequencing project: providing services to taxonomists for standard genome sequencing and annotation.</title>
        <authorList>
            <consortium name="The Broad Institute Genomics Platform"/>
            <consortium name="The Broad Institute Genome Sequencing Center for Infectious Disease"/>
            <person name="Wu L."/>
            <person name="Ma J."/>
        </authorList>
    </citation>
    <scope>NUCLEOTIDE SEQUENCE [LARGE SCALE GENOMIC DNA]</scope>
    <source>
        <strain evidence="3 4">JCM 15933</strain>
    </source>
</reference>
<dbReference type="RefSeq" id="WP_344501660.1">
    <property type="nucleotide sequence ID" value="NZ_BAAAQD010000003.1"/>
</dbReference>
<feature type="compositionally biased region" description="Polar residues" evidence="1">
    <location>
        <begin position="193"/>
        <end position="203"/>
    </location>
</feature>
<dbReference type="Proteomes" id="UP001501470">
    <property type="component" value="Unassembled WGS sequence"/>
</dbReference>